<dbReference type="STRING" id="1050202.GCA_000384035_01714"/>
<evidence type="ECO:0000313" key="8">
    <source>
        <dbReference type="Proteomes" id="UP000239352"/>
    </source>
</evidence>
<feature type="non-terminal residue" evidence="7">
    <location>
        <position position="355"/>
    </location>
</feature>
<keyword evidence="4 6" id="KW-1133">Transmembrane helix</keyword>
<dbReference type="RefSeq" id="WP_181188391.1">
    <property type="nucleotide sequence ID" value="NZ_PVSR01000026.1"/>
</dbReference>
<feature type="transmembrane region" description="Helical" evidence="6">
    <location>
        <begin position="302"/>
        <end position="321"/>
    </location>
</feature>
<feature type="transmembrane region" description="Helical" evidence="6">
    <location>
        <begin position="170"/>
        <end position="189"/>
    </location>
</feature>
<evidence type="ECO:0000256" key="2">
    <source>
        <dbReference type="ARBA" id="ARBA00022475"/>
    </source>
</evidence>
<feature type="transmembrane region" description="Helical" evidence="6">
    <location>
        <begin position="333"/>
        <end position="354"/>
    </location>
</feature>
<keyword evidence="5 6" id="KW-0472">Membrane</keyword>
<dbReference type="EMBL" id="PVSR01000026">
    <property type="protein sequence ID" value="PRW62747.1"/>
    <property type="molecule type" value="Genomic_DNA"/>
</dbReference>
<feature type="transmembrane region" description="Helical" evidence="6">
    <location>
        <begin position="127"/>
        <end position="149"/>
    </location>
</feature>
<dbReference type="Pfam" id="PF09678">
    <property type="entry name" value="Caa3_CtaG"/>
    <property type="match status" value="1"/>
</dbReference>
<evidence type="ECO:0000256" key="5">
    <source>
        <dbReference type="ARBA" id="ARBA00023136"/>
    </source>
</evidence>
<evidence type="ECO:0000256" key="6">
    <source>
        <dbReference type="SAM" id="Phobius"/>
    </source>
</evidence>
<keyword evidence="3 6" id="KW-0812">Transmembrane</keyword>
<dbReference type="GO" id="GO:0005886">
    <property type="term" value="C:plasma membrane"/>
    <property type="evidence" value="ECO:0007669"/>
    <property type="project" value="UniProtKB-SubCell"/>
</dbReference>
<evidence type="ECO:0000256" key="4">
    <source>
        <dbReference type="ARBA" id="ARBA00022989"/>
    </source>
</evidence>
<reference evidence="7 8" key="1">
    <citation type="submission" date="2018-03" db="EMBL/GenBank/DDBJ databases">
        <title>Actinopolyspora mortivallis from Sahara, screening for active biomolecules.</title>
        <authorList>
            <person name="Selama O."/>
            <person name="Wellington E.M.H."/>
            <person name="Hacene H."/>
        </authorList>
    </citation>
    <scope>NUCLEOTIDE SEQUENCE [LARGE SCALE GENOMIC DNA]</scope>
    <source>
        <strain evidence="7 8">M5A</strain>
    </source>
</reference>
<dbReference type="AlphaFoldDB" id="A0A2T0GUH4"/>
<name>A0A2T0GUH4_ACTMO</name>
<comment type="subcellular location">
    <subcellularLocation>
        <location evidence="1">Cell membrane</location>
        <topology evidence="1">Multi-pass membrane protein</topology>
    </subcellularLocation>
</comment>
<organism evidence="7 8">
    <name type="scientific">Actinopolyspora mortivallis</name>
    <dbReference type="NCBI Taxonomy" id="33906"/>
    <lineage>
        <taxon>Bacteria</taxon>
        <taxon>Bacillati</taxon>
        <taxon>Actinomycetota</taxon>
        <taxon>Actinomycetes</taxon>
        <taxon>Actinopolysporales</taxon>
        <taxon>Actinopolysporaceae</taxon>
        <taxon>Actinopolyspora</taxon>
    </lineage>
</organism>
<proteinExistence type="predicted"/>
<keyword evidence="2" id="KW-1003">Cell membrane</keyword>
<gene>
    <name evidence="7" type="ORF">CEP50_14115</name>
</gene>
<comment type="caution">
    <text evidence="7">The sequence shown here is derived from an EMBL/GenBank/DDBJ whole genome shotgun (WGS) entry which is preliminary data.</text>
</comment>
<feature type="transmembrane region" description="Helical" evidence="6">
    <location>
        <begin position="201"/>
        <end position="220"/>
    </location>
</feature>
<keyword evidence="8" id="KW-1185">Reference proteome</keyword>
<accession>A0A2T0GUH4</accession>
<evidence type="ECO:0000256" key="1">
    <source>
        <dbReference type="ARBA" id="ARBA00004651"/>
    </source>
</evidence>
<feature type="transmembrane region" description="Helical" evidence="6">
    <location>
        <begin position="70"/>
        <end position="89"/>
    </location>
</feature>
<feature type="transmembrane region" description="Helical" evidence="6">
    <location>
        <begin position="6"/>
        <end position="29"/>
    </location>
</feature>
<evidence type="ECO:0000313" key="7">
    <source>
        <dbReference type="EMBL" id="PRW62747.1"/>
    </source>
</evidence>
<sequence length="355" mass="37171">MQWSEFALRVTGGLAGAVCVGSLVFAVFFESPTCGELPERARRYLRGAALCAPVWGAAGVLRAWQGGGDGAELTAAILTALVTVVLALVGGTARGWRTACALVFVALLGLVVPAVERRSDGGPGHDIGTNTIVMHVLAATVWFGVLLVLGSRLWRDEERAQTLLARYRTLAGCCWALLVFSGMFDVLAVPRRYGEGEAEHLALVLGKTLVMAALGILGVLARGHLVPAEPTGRHGRRRTLLWLVGVEAFLLTSALLVSTVMIGTASVPAASEATASESVLGYDLAVPPSAVTLVTGWRFDPLFGGAAVVLSGLYLAGVRVLRRRGDAWPAGRTAAWIAGWGCVLWVTSSGVGVYA</sequence>
<protein>
    <submittedName>
        <fullName evidence="7">Copper resistance protein CopD</fullName>
    </submittedName>
</protein>
<feature type="transmembrane region" description="Helical" evidence="6">
    <location>
        <begin position="96"/>
        <end position="115"/>
    </location>
</feature>
<evidence type="ECO:0000256" key="3">
    <source>
        <dbReference type="ARBA" id="ARBA00022692"/>
    </source>
</evidence>
<dbReference type="InParanoid" id="A0A2T0GUH4"/>
<feature type="transmembrane region" description="Helical" evidence="6">
    <location>
        <begin position="240"/>
        <end position="262"/>
    </location>
</feature>
<dbReference type="InterPro" id="IPR019108">
    <property type="entry name" value="Caa3_assmbl_CtaG-rel"/>
</dbReference>
<dbReference type="Proteomes" id="UP000239352">
    <property type="component" value="Unassembled WGS sequence"/>
</dbReference>